<dbReference type="CDD" id="cd04301">
    <property type="entry name" value="NAT_SF"/>
    <property type="match status" value="1"/>
</dbReference>
<dbReference type="Proteomes" id="UP000010301">
    <property type="component" value="Unassembled WGS sequence"/>
</dbReference>
<feature type="domain" description="N-acetyltransferase" evidence="1">
    <location>
        <begin position="15"/>
        <end position="165"/>
    </location>
</feature>
<dbReference type="eggNOG" id="COG0456">
    <property type="taxonomic scope" value="Bacteria"/>
</dbReference>
<evidence type="ECO:0000313" key="2">
    <source>
        <dbReference type="EMBL" id="EEH63449.1"/>
    </source>
</evidence>
<dbReference type="STRING" id="525245.HMPREF0044_1373"/>
<dbReference type="InterPro" id="IPR016181">
    <property type="entry name" value="Acyl_CoA_acyltransferase"/>
</dbReference>
<sequence length="328" mass="36814">MKVSEQMNLIPELGFSWRPLTASDSAEFQALANRIEDADGLPYRTSESEIFDLFNDDAHMRCIGGWKDDVLRCYAFVRIREANLTHAMCQGGVDPQYRGIGIGGALVAWLTDTAKGLLETAEVTSEDTKLIEFYVEMGNAELEYHLNGLGYQWRRSFYDLRAPLISQPSYVELNSLFSIEPWQHFTESEILEVENRVSYEQRQRSPQSLATWLAGRSDFKPEWSFVAVDNRADRPVIAGFLMASAYEQDWQVLGWKEGNIDQIAVLEEYSAEPLAEALITATMRAQFKDGMNHTATGLSSTNASGALGIYKNLGFETVATAKLFSLSV</sequence>
<dbReference type="InterPro" id="IPR000182">
    <property type="entry name" value="GNAT_dom"/>
</dbReference>
<dbReference type="HOGENOM" id="CLU_056890_0_1_11"/>
<protein>
    <recommendedName>
        <fullName evidence="1">N-acetyltransferase domain-containing protein</fullName>
    </recommendedName>
</protein>
<evidence type="ECO:0000313" key="3">
    <source>
        <dbReference type="Proteomes" id="UP000010301"/>
    </source>
</evidence>
<dbReference type="Gene3D" id="3.40.630.30">
    <property type="match status" value="1"/>
</dbReference>
<proteinExistence type="predicted"/>
<dbReference type="GO" id="GO:0016747">
    <property type="term" value="F:acyltransferase activity, transferring groups other than amino-acyl groups"/>
    <property type="evidence" value="ECO:0007669"/>
    <property type="project" value="InterPro"/>
</dbReference>
<organism evidence="2 3">
    <name type="scientific">Gleimia coleocanis DSM 15436</name>
    <dbReference type="NCBI Taxonomy" id="525245"/>
    <lineage>
        <taxon>Bacteria</taxon>
        <taxon>Bacillati</taxon>
        <taxon>Actinomycetota</taxon>
        <taxon>Actinomycetes</taxon>
        <taxon>Actinomycetales</taxon>
        <taxon>Actinomycetaceae</taxon>
        <taxon>Gleimia</taxon>
    </lineage>
</organism>
<evidence type="ECO:0000259" key="1">
    <source>
        <dbReference type="PROSITE" id="PS51186"/>
    </source>
</evidence>
<keyword evidence="3" id="KW-1185">Reference proteome</keyword>
<comment type="caution">
    <text evidence="2">The sequence shown here is derived from an EMBL/GenBank/DDBJ whole genome shotgun (WGS) entry which is preliminary data.</text>
</comment>
<dbReference type="AlphaFoldDB" id="C0W1T3"/>
<dbReference type="SUPFAM" id="SSF55729">
    <property type="entry name" value="Acyl-CoA N-acyltransferases (Nat)"/>
    <property type="match status" value="2"/>
</dbReference>
<dbReference type="Pfam" id="PF00583">
    <property type="entry name" value="Acetyltransf_1"/>
    <property type="match status" value="1"/>
</dbReference>
<name>C0W1T3_9ACTO</name>
<gene>
    <name evidence="2" type="ORF">HMPREF0044_1373</name>
</gene>
<reference evidence="2 3" key="1">
    <citation type="submission" date="2009-01" db="EMBL/GenBank/DDBJ databases">
        <authorList>
            <person name="Qin X."/>
            <person name="Bachman B."/>
            <person name="Battles P."/>
            <person name="Bell A."/>
            <person name="Bess C."/>
            <person name="Bickham C."/>
            <person name="Chaboub L."/>
            <person name="Chen D."/>
            <person name="Coyle M."/>
            <person name="Deiros D.R."/>
            <person name="Dinh H."/>
            <person name="Forbes L."/>
            <person name="Fowler G."/>
            <person name="Francisco L."/>
            <person name="Fu Q."/>
            <person name="Gubbala S."/>
            <person name="Hale W."/>
            <person name="Han Y."/>
            <person name="Hemphill L."/>
            <person name="Highlander S.K."/>
            <person name="Hirani K."/>
            <person name="Hogues M."/>
            <person name="Jackson L."/>
            <person name="Jakkamsetti A."/>
            <person name="Javaid M."/>
            <person name="Jiang H."/>
            <person name="Korchina V."/>
            <person name="Kovar C."/>
            <person name="Lara F."/>
            <person name="Lee S."/>
            <person name="Mata R."/>
            <person name="Mathew T."/>
            <person name="Moen C."/>
            <person name="Morales K."/>
            <person name="Munidasa M."/>
            <person name="Nazareth L."/>
            <person name="Ngo R."/>
            <person name="Nguyen L."/>
            <person name="Okwuonu G."/>
            <person name="Ongeri F."/>
            <person name="Patil S."/>
            <person name="Petrosino J."/>
            <person name="Pham C."/>
            <person name="Pham P."/>
            <person name="Pu L.-L."/>
            <person name="Puazo M."/>
            <person name="Raj R."/>
            <person name="Reid J."/>
            <person name="Rouhana J."/>
            <person name="Saada N."/>
            <person name="Shang Y."/>
            <person name="Simmons D."/>
            <person name="Thornton R."/>
            <person name="Warren J."/>
            <person name="Weissenberger G."/>
            <person name="Zhang J."/>
            <person name="Zhang L."/>
            <person name="Zhou C."/>
            <person name="Zhu D."/>
            <person name="Muzny D."/>
            <person name="Worley K."/>
            <person name="Gibbs R."/>
        </authorList>
    </citation>
    <scope>NUCLEOTIDE SEQUENCE [LARGE SCALE GENOMIC DNA]</scope>
    <source>
        <strain evidence="2 3">DSM 15436</strain>
    </source>
</reference>
<dbReference type="PROSITE" id="PS51186">
    <property type="entry name" value="GNAT"/>
    <property type="match status" value="1"/>
</dbReference>
<dbReference type="EMBL" id="ACFG01000034">
    <property type="protein sequence ID" value="EEH63449.1"/>
    <property type="molecule type" value="Genomic_DNA"/>
</dbReference>
<accession>C0W1T3</accession>